<dbReference type="OrthoDB" id="3256376at2759"/>
<dbReference type="Proteomes" id="UP000708208">
    <property type="component" value="Unassembled WGS sequence"/>
</dbReference>
<comment type="caution">
    <text evidence="2">The sequence shown here is derived from an EMBL/GenBank/DDBJ whole genome shotgun (WGS) entry which is preliminary data.</text>
</comment>
<proteinExistence type="predicted"/>
<dbReference type="GO" id="GO:0004672">
    <property type="term" value="F:protein kinase activity"/>
    <property type="evidence" value="ECO:0007669"/>
    <property type="project" value="InterPro"/>
</dbReference>
<gene>
    <name evidence="2" type="ORF">AFUS01_LOCUS20955</name>
</gene>
<evidence type="ECO:0000313" key="3">
    <source>
        <dbReference type="Proteomes" id="UP000708208"/>
    </source>
</evidence>
<dbReference type="AlphaFoldDB" id="A0A8J2KC46"/>
<evidence type="ECO:0000313" key="2">
    <source>
        <dbReference type="EMBL" id="CAG7732436.1"/>
    </source>
</evidence>
<feature type="non-terminal residue" evidence="2">
    <location>
        <position position="83"/>
    </location>
</feature>
<sequence length="83" mass="9738">NPKPPYANSYIYDILLYCWDAEPSNRPTFSELAKIFLDLLPKNYVKTIDVGVYQQHPPKEYINTNPDYILHAELEPLQMHEPC</sequence>
<organism evidence="2 3">
    <name type="scientific">Allacma fusca</name>
    <dbReference type="NCBI Taxonomy" id="39272"/>
    <lineage>
        <taxon>Eukaryota</taxon>
        <taxon>Metazoa</taxon>
        <taxon>Ecdysozoa</taxon>
        <taxon>Arthropoda</taxon>
        <taxon>Hexapoda</taxon>
        <taxon>Collembola</taxon>
        <taxon>Symphypleona</taxon>
        <taxon>Sminthuridae</taxon>
        <taxon>Allacma</taxon>
    </lineage>
</organism>
<dbReference type="EMBL" id="CAJVCH010231418">
    <property type="protein sequence ID" value="CAG7732436.1"/>
    <property type="molecule type" value="Genomic_DNA"/>
</dbReference>
<keyword evidence="3" id="KW-1185">Reference proteome</keyword>
<name>A0A8J2KC46_9HEXA</name>
<evidence type="ECO:0000259" key="1">
    <source>
        <dbReference type="Pfam" id="PF07714"/>
    </source>
</evidence>
<feature type="domain" description="Serine-threonine/tyrosine-protein kinase catalytic" evidence="1">
    <location>
        <begin position="2"/>
        <end position="34"/>
    </location>
</feature>
<accession>A0A8J2KC46</accession>
<protein>
    <recommendedName>
        <fullName evidence="1">Serine-threonine/tyrosine-protein kinase catalytic domain-containing protein</fullName>
    </recommendedName>
</protein>
<dbReference type="Pfam" id="PF07714">
    <property type="entry name" value="PK_Tyr_Ser-Thr"/>
    <property type="match status" value="1"/>
</dbReference>
<reference evidence="2" key="1">
    <citation type="submission" date="2021-06" db="EMBL/GenBank/DDBJ databases">
        <authorList>
            <person name="Hodson N. C."/>
            <person name="Mongue J. A."/>
            <person name="Jaron S. K."/>
        </authorList>
    </citation>
    <scope>NUCLEOTIDE SEQUENCE</scope>
</reference>
<dbReference type="InterPro" id="IPR001245">
    <property type="entry name" value="Ser-Thr/Tyr_kinase_cat_dom"/>
</dbReference>